<sequence length="458" mass="50901">MMMEERETRRDTMNRFVKGIILLSIAAFFAECLEFVVNMILARELGEHGMGLYMSILPTIFLIIVIASLELPISISKFIAESNQKLHESMLRHAFRMTAVFTAFSTAAASIALPFIPVFDTYHPFIKGIVIGLIPVVAFTSIARGYFMGVQQMGKIAVANVLKKIIQVLCLFIFFQWYSFEIDMAVLISLFVLVASDVVVFVYLYTQFILARRALSGHQHIHLRGKDVRKRLLAVSIPTTGLRIFHAVTNAIEPFLVKGALLASGAAGTAAIDQYGMLAGVAMTIGSFPAFIAHSLMVVMIPSISEAYALSQYDIVLKRLRQAIFITFGYGIPAVWVMFQFAGPLTHLFFQSPEAQYYLQLLWPFFLFHLFVMPLQACLIGIGHVKTAFYHNVWSSIVGLSMMYVLGSMPELQMLGIILGMNTGMILLTSLHYATICKDLGVSVFLTGGGRTAPRIES</sequence>
<feature type="transmembrane region" description="Helical" evidence="6">
    <location>
        <begin position="389"/>
        <end position="406"/>
    </location>
</feature>
<keyword evidence="3 6" id="KW-0812">Transmembrane</keyword>
<dbReference type="InterPro" id="IPR050833">
    <property type="entry name" value="Poly_Biosynth_Transport"/>
</dbReference>
<feature type="transmembrane region" description="Helical" evidence="6">
    <location>
        <begin position="53"/>
        <end position="73"/>
    </location>
</feature>
<feature type="transmembrane region" description="Helical" evidence="6">
    <location>
        <begin position="277"/>
        <end position="302"/>
    </location>
</feature>
<feature type="transmembrane region" description="Helical" evidence="6">
    <location>
        <begin position="161"/>
        <end position="180"/>
    </location>
</feature>
<organism evidence="7 8">
    <name type="scientific">Bacillus amyloliquefaciens (strain Y2)</name>
    <name type="common">Bacillus amyloliquefaciens subsp. plantarum (strain B9601-Y2)</name>
    <dbReference type="NCBI Taxonomy" id="1155777"/>
    <lineage>
        <taxon>Bacteria</taxon>
        <taxon>Bacillati</taxon>
        <taxon>Bacillota</taxon>
        <taxon>Bacilli</taxon>
        <taxon>Bacillales</taxon>
        <taxon>Bacillaceae</taxon>
        <taxon>Bacillus</taxon>
        <taxon>Bacillus amyloliquefaciens group</taxon>
    </lineage>
</organism>
<dbReference type="PATRIC" id="fig|1126211.3.peg.1393"/>
<dbReference type="EMBL" id="CP003332">
    <property type="protein sequence ID" value="AFJ61478.1"/>
    <property type="molecule type" value="Genomic_DNA"/>
</dbReference>
<comment type="subcellular location">
    <subcellularLocation>
        <location evidence="1">Cell membrane</location>
        <topology evidence="1">Multi-pass membrane protein</topology>
    </subcellularLocation>
</comment>
<dbReference type="Pfam" id="PF01943">
    <property type="entry name" value="Polysacc_synt"/>
    <property type="match status" value="1"/>
</dbReference>
<keyword evidence="5 6" id="KW-0472">Membrane</keyword>
<reference evidence="7 8" key="1">
    <citation type="journal article" date="2012" name="J. Biotechnol.">
        <title>Genome sequence of the plant growth promoting strain Bacillus amyloliquefaciens subsp. plantarum B9601-Y2 and expression of mersacidin and other secondary metabolites.</title>
        <authorList>
            <person name="He P."/>
            <person name="Hao K."/>
            <person name="Blom J."/>
            <person name="Ruckert C."/>
            <person name="Vater J."/>
            <person name="Mao Z."/>
            <person name="Wu Y."/>
            <person name="Hou M."/>
            <person name="He P."/>
            <person name="He Y."/>
            <person name="Borriss R."/>
        </authorList>
    </citation>
    <scope>NUCLEOTIDE SEQUENCE [LARGE SCALE GENOMIC DNA]</scope>
    <source>
        <strain evidence="7">Y2</strain>
    </source>
</reference>
<keyword evidence="4 6" id="KW-1133">Transmembrane helix</keyword>
<feature type="transmembrane region" description="Helical" evidence="6">
    <location>
        <begin position="94"/>
        <end position="116"/>
    </location>
</feature>
<dbReference type="GO" id="GO:0005886">
    <property type="term" value="C:plasma membrane"/>
    <property type="evidence" value="ECO:0007669"/>
    <property type="project" value="UniProtKB-SubCell"/>
</dbReference>
<feature type="transmembrane region" description="Helical" evidence="6">
    <location>
        <begin position="20"/>
        <end position="41"/>
    </location>
</feature>
<keyword evidence="2" id="KW-1003">Cell membrane</keyword>
<dbReference type="InterPro" id="IPR002797">
    <property type="entry name" value="Polysacc_synth"/>
</dbReference>
<dbReference type="KEGG" id="bqy:MUS_1465"/>
<name>I2C4A4_BACAY</name>
<dbReference type="AlphaFoldDB" id="I2C4A4"/>
<proteinExistence type="predicted"/>
<dbReference type="InterPro" id="IPR024923">
    <property type="entry name" value="PG_synth_SpoVB"/>
</dbReference>
<evidence type="ECO:0000256" key="4">
    <source>
        <dbReference type="ARBA" id="ARBA00022989"/>
    </source>
</evidence>
<dbReference type="HOGENOM" id="CLU_022017_2_0_9"/>
<evidence type="ECO:0000256" key="1">
    <source>
        <dbReference type="ARBA" id="ARBA00004651"/>
    </source>
</evidence>
<evidence type="ECO:0000256" key="5">
    <source>
        <dbReference type="ARBA" id="ARBA00023136"/>
    </source>
</evidence>
<evidence type="ECO:0000313" key="7">
    <source>
        <dbReference type="EMBL" id="AFJ61478.1"/>
    </source>
</evidence>
<dbReference type="Proteomes" id="UP000002878">
    <property type="component" value="Chromosome"/>
</dbReference>
<feature type="transmembrane region" description="Helical" evidence="6">
    <location>
        <begin position="323"/>
        <end position="342"/>
    </location>
</feature>
<accession>I2C4A4</accession>
<dbReference type="PIRSF" id="PIRSF038958">
    <property type="entry name" value="PG_synth_SpoVB"/>
    <property type="match status" value="1"/>
</dbReference>
<dbReference type="PANTHER" id="PTHR30250">
    <property type="entry name" value="PST FAMILY PREDICTED COLANIC ACID TRANSPORTER"/>
    <property type="match status" value="1"/>
</dbReference>
<feature type="transmembrane region" description="Helical" evidence="6">
    <location>
        <begin position="186"/>
        <end position="211"/>
    </location>
</feature>
<evidence type="ECO:0000313" key="8">
    <source>
        <dbReference type="Proteomes" id="UP000002878"/>
    </source>
</evidence>
<evidence type="ECO:0000256" key="6">
    <source>
        <dbReference type="SAM" id="Phobius"/>
    </source>
</evidence>
<feature type="transmembrane region" description="Helical" evidence="6">
    <location>
        <begin position="362"/>
        <end position="382"/>
    </location>
</feature>
<dbReference type="CDD" id="cd13124">
    <property type="entry name" value="MATE_SpoVB_like"/>
    <property type="match status" value="1"/>
</dbReference>
<feature type="transmembrane region" description="Helical" evidence="6">
    <location>
        <begin position="128"/>
        <end position="149"/>
    </location>
</feature>
<feature type="transmembrane region" description="Helical" evidence="6">
    <location>
        <begin position="412"/>
        <end position="434"/>
    </location>
</feature>
<protein>
    <submittedName>
        <fullName evidence="7">Sporulation protein</fullName>
    </submittedName>
</protein>
<dbReference type="PANTHER" id="PTHR30250:SF24">
    <property type="entry name" value="STAGE V SPORULATION PROTEIN B"/>
    <property type="match status" value="1"/>
</dbReference>
<evidence type="ECO:0000256" key="3">
    <source>
        <dbReference type="ARBA" id="ARBA00022692"/>
    </source>
</evidence>
<gene>
    <name evidence="7" type="primary">ykvU</name>
    <name evidence="7" type="ORF">MUS_1465</name>
</gene>
<evidence type="ECO:0000256" key="2">
    <source>
        <dbReference type="ARBA" id="ARBA00022475"/>
    </source>
</evidence>